<dbReference type="CDD" id="cd03224">
    <property type="entry name" value="ABC_TM1139_LivF_branched"/>
    <property type="match status" value="1"/>
</dbReference>
<evidence type="ECO:0000313" key="8">
    <source>
        <dbReference type="EMBL" id="SDT56267.1"/>
    </source>
</evidence>
<evidence type="ECO:0000256" key="6">
    <source>
        <dbReference type="ARBA" id="ARBA00024722"/>
    </source>
</evidence>
<dbReference type="GO" id="GO:0015807">
    <property type="term" value="P:L-amino acid transport"/>
    <property type="evidence" value="ECO:0007669"/>
    <property type="project" value="TreeGrafter"/>
</dbReference>
<dbReference type="InterPro" id="IPR017871">
    <property type="entry name" value="ABC_transporter-like_CS"/>
</dbReference>
<dbReference type="GO" id="GO:0015658">
    <property type="term" value="F:branched-chain amino acid transmembrane transporter activity"/>
    <property type="evidence" value="ECO:0007669"/>
    <property type="project" value="TreeGrafter"/>
</dbReference>
<proteinExistence type="inferred from homology"/>
<reference evidence="9" key="1">
    <citation type="submission" date="2016-10" db="EMBL/GenBank/DDBJ databases">
        <authorList>
            <person name="Varghese N."/>
            <person name="Submissions S."/>
        </authorList>
    </citation>
    <scope>NUCLEOTIDE SEQUENCE [LARGE SCALE GENOMIC DNA]</scope>
    <source>
        <strain evidence="9">GAS369</strain>
    </source>
</reference>
<dbReference type="PROSITE" id="PS00211">
    <property type="entry name" value="ABC_TRANSPORTER_1"/>
    <property type="match status" value="1"/>
</dbReference>
<evidence type="ECO:0000256" key="3">
    <source>
        <dbReference type="ARBA" id="ARBA00022741"/>
    </source>
</evidence>
<comment type="function">
    <text evidence="6">Involved in beta-(1--&gt;2)glucan export. Transmembrane domains (TMD) form a pore in the inner membrane and the ATP-binding domain (NBD) is responsible for energy generation.</text>
</comment>
<keyword evidence="4 8" id="KW-0067">ATP-binding</keyword>
<dbReference type="PANTHER" id="PTHR43820:SF4">
    <property type="entry name" value="HIGH-AFFINITY BRANCHED-CHAIN AMINO ACID TRANSPORT ATP-BINDING PROTEIN LIVF"/>
    <property type="match status" value="1"/>
</dbReference>
<keyword evidence="5" id="KW-0029">Amino-acid transport</keyword>
<dbReference type="SUPFAM" id="SSF52540">
    <property type="entry name" value="P-loop containing nucleoside triphosphate hydrolases"/>
    <property type="match status" value="1"/>
</dbReference>
<evidence type="ECO:0000256" key="5">
    <source>
        <dbReference type="ARBA" id="ARBA00022970"/>
    </source>
</evidence>
<dbReference type="SMART" id="SM00382">
    <property type="entry name" value="AAA"/>
    <property type="match status" value="1"/>
</dbReference>
<dbReference type="Proteomes" id="UP000243904">
    <property type="component" value="Chromosome I"/>
</dbReference>
<organism evidence="8 9">
    <name type="scientific">Bradyrhizobium canariense</name>
    <dbReference type="NCBI Taxonomy" id="255045"/>
    <lineage>
        <taxon>Bacteria</taxon>
        <taxon>Pseudomonadati</taxon>
        <taxon>Pseudomonadota</taxon>
        <taxon>Alphaproteobacteria</taxon>
        <taxon>Hyphomicrobiales</taxon>
        <taxon>Nitrobacteraceae</taxon>
        <taxon>Bradyrhizobium</taxon>
    </lineage>
</organism>
<sequence length="243" mass="26433">MLLEVRNLSVSYGNVSAVSDVSVHVEEGSIAAVLGANGAGKTSLLNAIMGVTRAQGVVRFAGQVISGWSSARRVSAGIALVPEGRRILLSLTIEENLLMGAYQRRDREITGDLTKMYDLFPNLARRRNYLGSVLSGGEQQMLAIGRALMARPRLLLMDEPSLGLSPLFVREVFNLVRSLNSAGLAILLVEQNTRMALQAARRGYVLKLGRLALESDTEELMKSDDLTKAYLGDDVTVKHRLHA</sequence>
<dbReference type="GO" id="GO:0005524">
    <property type="term" value="F:ATP binding"/>
    <property type="evidence" value="ECO:0007669"/>
    <property type="project" value="UniProtKB-KW"/>
</dbReference>
<name>A0A1H2BDW5_9BRAD</name>
<evidence type="ECO:0000256" key="4">
    <source>
        <dbReference type="ARBA" id="ARBA00022840"/>
    </source>
</evidence>
<dbReference type="Gene3D" id="3.40.50.300">
    <property type="entry name" value="P-loop containing nucleotide triphosphate hydrolases"/>
    <property type="match status" value="1"/>
</dbReference>
<evidence type="ECO:0000256" key="1">
    <source>
        <dbReference type="ARBA" id="ARBA00005417"/>
    </source>
</evidence>
<gene>
    <name evidence="8" type="ORF">SAMN05444158_7058</name>
</gene>
<dbReference type="RefSeq" id="WP_146690602.1">
    <property type="nucleotide sequence ID" value="NZ_LT629750.1"/>
</dbReference>
<evidence type="ECO:0000313" key="9">
    <source>
        <dbReference type="Proteomes" id="UP000243904"/>
    </source>
</evidence>
<dbReference type="InterPro" id="IPR003593">
    <property type="entry name" value="AAA+_ATPase"/>
</dbReference>
<keyword evidence="3" id="KW-0547">Nucleotide-binding</keyword>
<comment type="similarity">
    <text evidence="1">Belongs to the ABC transporter superfamily.</text>
</comment>
<evidence type="ECO:0000259" key="7">
    <source>
        <dbReference type="PROSITE" id="PS50893"/>
    </source>
</evidence>
<feature type="domain" description="ABC transporter" evidence="7">
    <location>
        <begin position="3"/>
        <end position="233"/>
    </location>
</feature>
<dbReference type="InterPro" id="IPR003439">
    <property type="entry name" value="ABC_transporter-like_ATP-bd"/>
</dbReference>
<dbReference type="EMBL" id="LT629750">
    <property type="protein sequence ID" value="SDT56267.1"/>
    <property type="molecule type" value="Genomic_DNA"/>
</dbReference>
<dbReference type="Pfam" id="PF00005">
    <property type="entry name" value="ABC_tran"/>
    <property type="match status" value="1"/>
</dbReference>
<evidence type="ECO:0000256" key="2">
    <source>
        <dbReference type="ARBA" id="ARBA00022448"/>
    </source>
</evidence>
<keyword evidence="9" id="KW-1185">Reference proteome</keyword>
<dbReference type="PANTHER" id="PTHR43820">
    <property type="entry name" value="HIGH-AFFINITY BRANCHED-CHAIN AMINO ACID TRANSPORT ATP-BINDING PROTEIN LIVF"/>
    <property type="match status" value="1"/>
</dbReference>
<keyword evidence="2" id="KW-0813">Transport</keyword>
<dbReference type="PROSITE" id="PS50893">
    <property type="entry name" value="ABC_TRANSPORTER_2"/>
    <property type="match status" value="1"/>
</dbReference>
<accession>A0A1H2BDW5</accession>
<dbReference type="InterPro" id="IPR027417">
    <property type="entry name" value="P-loop_NTPase"/>
</dbReference>
<dbReference type="AlphaFoldDB" id="A0A1H2BDW5"/>
<dbReference type="GO" id="GO:0016887">
    <property type="term" value="F:ATP hydrolysis activity"/>
    <property type="evidence" value="ECO:0007669"/>
    <property type="project" value="InterPro"/>
</dbReference>
<protein>
    <submittedName>
        <fullName evidence="8">Amino acid/amide ABC transporter ATP-binding protein 2, HAAT family</fullName>
    </submittedName>
</protein>
<dbReference type="InterPro" id="IPR052156">
    <property type="entry name" value="BCAA_Transport_ATP-bd_LivF"/>
</dbReference>